<sequence length="490" mass="53758">MRMVRSEGRWVKGWRIAGLLSLAVLQASAITAYAGEPVLGDPRTMTFQPVEFLPPEPERMTLENGMVVYLLEDHELPLVSVTVTMRTGSWLDPIDKIGLASMTGAVMRTGGGGGLSAEQVDAELEQFAGDVSIGIGRQSGSASLDVLSKDVPRGLEILAGLLRRPTFEPARVELAKLQAIEGIRRRQDNPGSIVGREFAKVLYGADHPSARESSLDSITRITREDLLTFHRDTIHPNGMILGVTGDFKKDEMLAALRKVFGDWKKGTVPELKIADVPDAELSRPVVRFVSKETSQTHLRLGHLSIKENDPDYVALAIANDILGGSSFRSRLFNDVRTKRGLAYSVGSRLHTGTHDQGVWLMRAETKLTSTQEVIERFVANIERMRAEPVSDTELAEAKEAYVNSFVFSFASPSAIVSRLVELEYDGLPKDFLQQLRAKVVALTKEQVQAAAKRHLRPDRLKIVAVGSGETLPKALATFGDVKEIKLSPEG</sequence>
<evidence type="ECO:0000259" key="1">
    <source>
        <dbReference type="Pfam" id="PF00675"/>
    </source>
</evidence>
<evidence type="ECO:0000313" key="4">
    <source>
        <dbReference type="Proteomes" id="UP000199032"/>
    </source>
</evidence>
<name>A0A0S4L5T8_9BACT</name>
<dbReference type="STRING" id="1742972.COMA1_10416"/>
<feature type="domain" description="Peptidase M16 N-terminal" evidence="1">
    <location>
        <begin position="69"/>
        <end position="192"/>
    </location>
</feature>
<dbReference type="InterPro" id="IPR007863">
    <property type="entry name" value="Peptidase_M16_C"/>
</dbReference>
<dbReference type="GO" id="GO:0016787">
    <property type="term" value="F:hydrolase activity"/>
    <property type="evidence" value="ECO:0007669"/>
    <property type="project" value="UniProtKB-KW"/>
</dbReference>
<dbReference type="EMBL" id="CZQA01000001">
    <property type="protein sequence ID" value="CUS32094.1"/>
    <property type="molecule type" value="Genomic_DNA"/>
</dbReference>
<dbReference type="Pfam" id="PF00675">
    <property type="entry name" value="Peptidase_M16"/>
    <property type="match status" value="1"/>
</dbReference>
<evidence type="ECO:0000259" key="2">
    <source>
        <dbReference type="Pfam" id="PF05193"/>
    </source>
</evidence>
<dbReference type="InterPro" id="IPR050361">
    <property type="entry name" value="MPP/UQCRC_Complex"/>
</dbReference>
<reference evidence="3 4" key="1">
    <citation type="submission" date="2015-10" db="EMBL/GenBank/DDBJ databases">
        <authorList>
            <person name="Gilbert D.G."/>
        </authorList>
    </citation>
    <scope>NUCLEOTIDE SEQUENCE [LARGE SCALE GENOMIC DNA]</scope>
    <source>
        <strain evidence="3">COMA1</strain>
    </source>
</reference>
<organism evidence="3 4">
    <name type="scientific">Candidatus Nitrospira nitrosa</name>
    <dbReference type="NCBI Taxonomy" id="1742972"/>
    <lineage>
        <taxon>Bacteria</taxon>
        <taxon>Pseudomonadati</taxon>
        <taxon>Nitrospirota</taxon>
        <taxon>Nitrospiria</taxon>
        <taxon>Nitrospirales</taxon>
        <taxon>Nitrospiraceae</taxon>
        <taxon>Nitrospira</taxon>
    </lineage>
</organism>
<gene>
    <name evidence="3" type="ORF">COMA1_10416</name>
</gene>
<dbReference type="Gene3D" id="3.30.830.10">
    <property type="entry name" value="Metalloenzyme, LuxS/M16 peptidase-like"/>
    <property type="match status" value="2"/>
</dbReference>
<protein>
    <submittedName>
        <fullName evidence="3">Putative Peptidase M16</fullName>
        <ecNumber evidence="3">3.4.24.-</ecNumber>
    </submittedName>
</protein>
<dbReference type="SUPFAM" id="SSF63411">
    <property type="entry name" value="LuxS/MPP-like metallohydrolase"/>
    <property type="match status" value="2"/>
</dbReference>
<evidence type="ECO:0000313" key="3">
    <source>
        <dbReference type="EMBL" id="CUS32094.1"/>
    </source>
</evidence>
<dbReference type="RefSeq" id="WP_090743017.1">
    <property type="nucleotide sequence ID" value="NZ_CZQA01000001.1"/>
</dbReference>
<keyword evidence="4" id="KW-1185">Reference proteome</keyword>
<accession>A0A0S4L5T8</accession>
<dbReference type="Proteomes" id="UP000199032">
    <property type="component" value="Unassembled WGS sequence"/>
</dbReference>
<dbReference type="AlphaFoldDB" id="A0A0S4L5T8"/>
<feature type="domain" description="Peptidase M16 C-terminal" evidence="2">
    <location>
        <begin position="220"/>
        <end position="400"/>
    </location>
</feature>
<dbReference type="Pfam" id="PF05193">
    <property type="entry name" value="Peptidase_M16_C"/>
    <property type="match status" value="1"/>
</dbReference>
<dbReference type="PANTHER" id="PTHR11851">
    <property type="entry name" value="METALLOPROTEASE"/>
    <property type="match status" value="1"/>
</dbReference>
<dbReference type="EC" id="3.4.24.-" evidence="3"/>
<dbReference type="GO" id="GO:0046872">
    <property type="term" value="F:metal ion binding"/>
    <property type="evidence" value="ECO:0007669"/>
    <property type="project" value="InterPro"/>
</dbReference>
<dbReference type="InterPro" id="IPR011765">
    <property type="entry name" value="Pept_M16_N"/>
</dbReference>
<dbReference type="InterPro" id="IPR011249">
    <property type="entry name" value="Metalloenz_LuxS/M16"/>
</dbReference>
<keyword evidence="3" id="KW-0378">Hydrolase</keyword>
<proteinExistence type="predicted"/>
<dbReference type="OrthoDB" id="9811314at2"/>
<dbReference type="PANTHER" id="PTHR11851:SF225">
    <property type="entry name" value="NON-PEPTIDASE HOMOLOG YMXG"/>
    <property type="match status" value="1"/>
</dbReference>